<name>A0ABQ5TLF5_9BACI</name>
<feature type="transmembrane region" description="Helical" evidence="1">
    <location>
        <begin position="45"/>
        <end position="63"/>
    </location>
</feature>
<accession>A0ABQ5TLF5</accession>
<evidence type="ECO:0008006" key="4">
    <source>
        <dbReference type="Google" id="ProtNLM"/>
    </source>
</evidence>
<gene>
    <name evidence="2" type="ORF">MACH08_34430</name>
</gene>
<reference evidence="2 3" key="1">
    <citation type="submission" date="2023-02" db="EMBL/GenBank/DDBJ databases">
        <title>Oceanobacillus kimchii IFOP_LL358 isolated form Alexandrium catenella lab strain.</title>
        <authorList>
            <person name="Gajardo G."/>
            <person name="Ueki S."/>
            <person name="Maruyama F."/>
        </authorList>
    </citation>
    <scope>NUCLEOTIDE SEQUENCE [LARGE SCALE GENOMIC DNA]</scope>
    <source>
        <strain evidence="2 3">IFOP_LL358</strain>
    </source>
</reference>
<dbReference type="RefSeq" id="WP_017798193.1">
    <property type="nucleotide sequence ID" value="NZ_BSKO01000001.1"/>
</dbReference>
<evidence type="ECO:0000313" key="2">
    <source>
        <dbReference type="EMBL" id="GLO67659.1"/>
    </source>
</evidence>
<feature type="transmembrane region" description="Helical" evidence="1">
    <location>
        <begin position="12"/>
        <end position="33"/>
    </location>
</feature>
<comment type="caution">
    <text evidence="2">The sequence shown here is derived from an EMBL/GenBank/DDBJ whole genome shotgun (WGS) entry which is preliminary data.</text>
</comment>
<dbReference type="EMBL" id="BSKO01000001">
    <property type="protein sequence ID" value="GLO67659.1"/>
    <property type="molecule type" value="Genomic_DNA"/>
</dbReference>
<dbReference type="InterPro" id="IPR009526">
    <property type="entry name" value="DUF1146"/>
</dbReference>
<evidence type="ECO:0000256" key="1">
    <source>
        <dbReference type="SAM" id="Phobius"/>
    </source>
</evidence>
<organism evidence="2 3">
    <name type="scientific">Oceanobacillus kimchii</name>
    <dbReference type="NCBI Taxonomy" id="746691"/>
    <lineage>
        <taxon>Bacteria</taxon>
        <taxon>Bacillati</taxon>
        <taxon>Bacillota</taxon>
        <taxon>Bacilli</taxon>
        <taxon>Bacillales</taxon>
        <taxon>Bacillaceae</taxon>
        <taxon>Oceanobacillus</taxon>
    </lineage>
</organism>
<keyword evidence="1" id="KW-0812">Transmembrane</keyword>
<dbReference type="Pfam" id="PF06612">
    <property type="entry name" value="DUF1146"/>
    <property type="match status" value="1"/>
</dbReference>
<protein>
    <recommendedName>
        <fullName evidence="4">DUF1146 domain-containing protein</fullName>
    </recommendedName>
</protein>
<dbReference type="NCBIfam" id="TIGR02327">
    <property type="entry name" value="int_mem_ywzB"/>
    <property type="match status" value="1"/>
</dbReference>
<dbReference type="Proteomes" id="UP001275436">
    <property type="component" value="Unassembled WGS sequence"/>
</dbReference>
<evidence type="ECO:0000313" key="3">
    <source>
        <dbReference type="Proteomes" id="UP001275436"/>
    </source>
</evidence>
<keyword evidence="1" id="KW-1133">Transmembrane helix</keyword>
<sequence length="76" mass="8838">MFSVGQMALISIFSHLFFIYMTWRLVMALNIDYIFKKGRSGEARVFLLFLTIVIGAGVSRFFLEVLQWSGDLTYLF</sequence>
<keyword evidence="3" id="KW-1185">Reference proteome</keyword>
<proteinExistence type="predicted"/>
<keyword evidence="1" id="KW-0472">Membrane</keyword>